<dbReference type="GeneID" id="113213653"/>
<keyword evidence="4" id="KW-1185">Reference proteome</keyword>
<dbReference type="AlphaFoldDB" id="A0A9C6X203"/>
<evidence type="ECO:0000256" key="2">
    <source>
        <dbReference type="SAM" id="MobiDB-lite"/>
    </source>
</evidence>
<protein>
    <submittedName>
        <fullName evidence="5">Neuroligin-2-like</fullName>
    </submittedName>
</protein>
<dbReference type="KEGG" id="foc:113213653"/>
<feature type="region of interest" description="Disordered" evidence="2">
    <location>
        <begin position="183"/>
        <end position="215"/>
    </location>
</feature>
<keyword evidence="3" id="KW-1133">Transmembrane helix</keyword>
<reference evidence="5" key="1">
    <citation type="submission" date="2025-08" db="UniProtKB">
        <authorList>
            <consortium name="RefSeq"/>
        </authorList>
    </citation>
    <scope>IDENTIFICATION</scope>
    <source>
        <tissue evidence="5">Whole organism</tissue>
    </source>
</reference>
<evidence type="ECO:0000313" key="4">
    <source>
        <dbReference type="Proteomes" id="UP000504606"/>
    </source>
</evidence>
<proteinExistence type="inferred from homology"/>
<dbReference type="RefSeq" id="XP_052127669.1">
    <property type="nucleotide sequence ID" value="XM_052271709.1"/>
</dbReference>
<sequence length="305" mass="32166">MSTQLYLSITQKPRLKSHYRGHRIAIWLDLIPQLHRAGGQDVAMRHHHFHEKGERYFSGSVRPESSTAFPPVPDFLVPSTASPAAAAGPPQHECPPGNLTAELAVEEVGVGPEDNPLRPSEADPGHNTVLPVDDDHGLLHGFSPGQFFRSSLALGVTLGAGGLLLVLNVVVLIAILYQRTRKARQARRKQDSSPGGTSGASSQEEGLGGLGQGLSAEGLNAMPAATPLTALGVTTLPRASKQNGPLDVLQVVPPRYTGIPVPGPPPPRVVCPPPIVVPPPLGPLGSSSTNPRPPKKRVQIQEISV</sequence>
<dbReference type="InterPro" id="IPR051093">
    <property type="entry name" value="Neuroligin/BSAL"/>
</dbReference>
<evidence type="ECO:0000313" key="5">
    <source>
        <dbReference type="RefSeq" id="XP_052127669.1"/>
    </source>
</evidence>
<gene>
    <name evidence="5" type="primary">LOC113213653</name>
</gene>
<organism evidence="4 5">
    <name type="scientific">Frankliniella occidentalis</name>
    <name type="common">Western flower thrips</name>
    <name type="synonym">Euthrips occidentalis</name>
    <dbReference type="NCBI Taxonomy" id="133901"/>
    <lineage>
        <taxon>Eukaryota</taxon>
        <taxon>Metazoa</taxon>
        <taxon>Ecdysozoa</taxon>
        <taxon>Arthropoda</taxon>
        <taxon>Hexapoda</taxon>
        <taxon>Insecta</taxon>
        <taxon>Pterygota</taxon>
        <taxon>Neoptera</taxon>
        <taxon>Paraneoptera</taxon>
        <taxon>Thysanoptera</taxon>
        <taxon>Terebrantia</taxon>
        <taxon>Thripoidea</taxon>
        <taxon>Thripidae</taxon>
        <taxon>Frankliniella</taxon>
    </lineage>
</organism>
<comment type="similarity">
    <text evidence="1">Belongs to the type-B carboxylesterase/lipase family.</text>
</comment>
<keyword evidence="3" id="KW-0472">Membrane</keyword>
<dbReference type="Proteomes" id="UP000504606">
    <property type="component" value="Unplaced"/>
</dbReference>
<name>A0A9C6X203_FRAOC</name>
<feature type="region of interest" description="Disordered" evidence="2">
    <location>
        <begin position="279"/>
        <end position="305"/>
    </location>
</feature>
<dbReference type="PANTHER" id="PTHR43903">
    <property type="entry name" value="NEUROLIGIN"/>
    <property type="match status" value="1"/>
</dbReference>
<evidence type="ECO:0000256" key="1">
    <source>
        <dbReference type="ARBA" id="ARBA00005964"/>
    </source>
</evidence>
<dbReference type="OrthoDB" id="3200163at2759"/>
<feature type="transmembrane region" description="Helical" evidence="3">
    <location>
        <begin position="152"/>
        <end position="177"/>
    </location>
</feature>
<evidence type="ECO:0000256" key="3">
    <source>
        <dbReference type="SAM" id="Phobius"/>
    </source>
</evidence>
<keyword evidence="3" id="KW-0812">Transmembrane</keyword>
<accession>A0A9C6X203</accession>